<organism evidence="1 2">
    <name type="scientific">Roseateles koreensis</name>
    <dbReference type="NCBI Taxonomy" id="2987526"/>
    <lineage>
        <taxon>Bacteria</taxon>
        <taxon>Pseudomonadati</taxon>
        <taxon>Pseudomonadota</taxon>
        <taxon>Betaproteobacteria</taxon>
        <taxon>Burkholderiales</taxon>
        <taxon>Sphaerotilaceae</taxon>
        <taxon>Roseateles</taxon>
    </lineage>
</organism>
<reference evidence="1 2" key="1">
    <citation type="submission" date="2022-10" db="EMBL/GenBank/DDBJ databases">
        <title>paucibacter sp. hw8 Genome sequencing.</title>
        <authorList>
            <person name="Park S."/>
        </authorList>
    </citation>
    <scope>NUCLEOTIDE SEQUENCE [LARGE SCALE GENOMIC DNA]</scope>
    <source>
        <strain evidence="2">hw8</strain>
    </source>
</reference>
<dbReference type="Gene3D" id="3.30.1460.40">
    <property type="entry name" value="[NiFe]-hydrogenase assembly chaperone, HybE"/>
    <property type="match status" value="1"/>
</dbReference>
<accession>A0ABT5KUM7</accession>
<dbReference type="InterPro" id="IPR023994">
    <property type="entry name" value="NiFe-hyd_HybE"/>
</dbReference>
<keyword evidence="2" id="KW-1185">Reference proteome</keyword>
<evidence type="ECO:0000313" key="1">
    <source>
        <dbReference type="EMBL" id="MDC8786140.1"/>
    </source>
</evidence>
<proteinExistence type="predicted"/>
<dbReference type="Proteomes" id="UP001219862">
    <property type="component" value="Unassembled WGS sequence"/>
</dbReference>
<dbReference type="RefSeq" id="WP_273597256.1">
    <property type="nucleotide sequence ID" value="NZ_JAQQXS010000011.1"/>
</dbReference>
<sequence>MSQELAQRIDILQALFEGIARTRMFDIPILNLALQVEAVGFERLPPPDADAALGILITPWFMSLLCLPLQMQQERGPARSLQLGGRQFEFLSASEPGLGAFSACSLFSPMGDFADPAGARATALEILRSLRLPPEPAPVVETVQASRRALFFGRPRSAELER</sequence>
<comment type="caution">
    <text evidence="1">The sequence shown here is derived from an EMBL/GenBank/DDBJ whole genome shotgun (WGS) entry which is preliminary data.</text>
</comment>
<dbReference type="InterPro" id="IPR038530">
    <property type="entry name" value="NiFe-hyd_HybE_sf"/>
</dbReference>
<dbReference type="EMBL" id="JAQQXS010000011">
    <property type="protein sequence ID" value="MDC8786140.1"/>
    <property type="molecule type" value="Genomic_DNA"/>
</dbReference>
<evidence type="ECO:0000313" key="2">
    <source>
        <dbReference type="Proteomes" id="UP001219862"/>
    </source>
</evidence>
<protein>
    <submittedName>
        <fullName evidence="1">[NiFe]-hydrogenase assembly chaperone HybE</fullName>
    </submittedName>
</protein>
<dbReference type="Pfam" id="PF11939">
    <property type="entry name" value="NiFe-hyd_HybE"/>
    <property type="match status" value="1"/>
</dbReference>
<name>A0ABT5KUM7_9BURK</name>
<dbReference type="NCBIfam" id="TIGR03993">
    <property type="entry name" value="hydrog_HybE"/>
    <property type="match status" value="1"/>
</dbReference>
<gene>
    <name evidence="1" type="primary">hybE</name>
    <name evidence="1" type="ORF">PRZ01_13150</name>
</gene>